<sequence length="455" mass="49204">MAVARANFPQPFPPPVAYDDGIQGNRLPAPTFLFPFSMTRNESSSTVGRRNFIKDSGLMIAGGAIAGAMAAGQAASANAGEPIRIAFVGCGRRGRALAEAVLKVGGDSVRLTGLADAFGSQTQAMYRSLKGRFPDAVDPNCIRSEGLRSFEKIMRSDADLVYLATPPVYRPDHFEAAVQSGKHVFLEKPLAADVAGIGRCVQLAEKAQREGLAVHVGFQRRHDPRYREVIDQIRRGAIGTPVFARVFCNVGSLRRPERVGKQDDLQFQIRHWNHFRWTGGDFLIEQHVSGLDVIRWALDGNPVLAQGQGGWTGHHAAGSEAPTTPSEESASGDVFDHHSIEFEFADGVHVLSQCRRVSKAWNHTGEHLHGTEGRADLSAGKIFAKDGSLLWQSEHSAAPAAATLAQQAAVLQSIRQGEAVSDVAEASQSCLFAMLGQAATETGKRVRWDRLVKDV</sequence>
<dbReference type="PANTHER" id="PTHR43818">
    <property type="entry name" value="BCDNA.GH03377"/>
    <property type="match status" value="1"/>
</dbReference>
<organism evidence="4 5">
    <name type="scientific">Roseiconus nitratireducens</name>
    <dbReference type="NCBI Taxonomy" id="2605748"/>
    <lineage>
        <taxon>Bacteria</taxon>
        <taxon>Pseudomonadati</taxon>
        <taxon>Planctomycetota</taxon>
        <taxon>Planctomycetia</taxon>
        <taxon>Pirellulales</taxon>
        <taxon>Pirellulaceae</taxon>
        <taxon>Roseiconus</taxon>
    </lineage>
</organism>
<dbReference type="EMBL" id="VWOX01000010">
    <property type="protein sequence ID" value="KAA5541439.1"/>
    <property type="molecule type" value="Genomic_DNA"/>
</dbReference>
<proteinExistence type="predicted"/>
<keyword evidence="5" id="KW-1185">Reference proteome</keyword>
<dbReference type="AlphaFoldDB" id="A0A5M6D6J4"/>
<accession>A0A5M6D6J4</accession>
<dbReference type="GO" id="GO:0000166">
    <property type="term" value="F:nucleotide binding"/>
    <property type="evidence" value="ECO:0007669"/>
    <property type="project" value="InterPro"/>
</dbReference>
<evidence type="ECO:0000256" key="1">
    <source>
        <dbReference type="SAM" id="MobiDB-lite"/>
    </source>
</evidence>
<protein>
    <submittedName>
        <fullName evidence="4">Gfo/Idh/MocA family oxidoreductase</fullName>
    </submittedName>
</protein>
<feature type="domain" description="GFO/IDH/MocA-like oxidoreductase" evidence="3">
    <location>
        <begin position="226"/>
        <end position="375"/>
    </location>
</feature>
<dbReference type="InterPro" id="IPR055170">
    <property type="entry name" value="GFO_IDH_MocA-like_dom"/>
</dbReference>
<dbReference type="SUPFAM" id="SSF55347">
    <property type="entry name" value="Glyceraldehyde-3-phosphate dehydrogenase-like, C-terminal domain"/>
    <property type="match status" value="1"/>
</dbReference>
<evidence type="ECO:0000259" key="3">
    <source>
        <dbReference type="Pfam" id="PF22725"/>
    </source>
</evidence>
<gene>
    <name evidence="4" type="ORF">FYK55_17900</name>
</gene>
<comment type="caution">
    <text evidence="4">The sequence shown here is derived from an EMBL/GenBank/DDBJ whole genome shotgun (WGS) entry which is preliminary data.</text>
</comment>
<evidence type="ECO:0000259" key="2">
    <source>
        <dbReference type="Pfam" id="PF01408"/>
    </source>
</evidence>
<dbReference type="PANTHER" id="PTHR43818:SF5">
    <property type="entry name" value="OXIDOREDUCTASE FAMILY PROTEIN"/>
    <property type="match status" value="1"/>
</dbReference>
<feature type="region of interest" description="Disordered" evidence="1">
    <location>
        <begin position="309"/>
        <end position="332"/>
    </location>
</feature>
<dbReference type="InterPro" id="IPR006311">
    <property type="entry name" value="TAT_signal"/>
</dbReference>
<dbReference type="InterPro" id="IPR050463">
    <property type="entry name" value="Gfo/Idh/MocA_oxidrdct_glycsds"/>
</dbReference>
<reference evidence="4 5" key="1">
    <citation type="submission" date="2019-08" db="EMBL/GenBank/DDBJ databases">
        <authorList>
            <person name="Dhanesh K."/>
            <person name="Kumar G."/>
            <person name="Sasikala C."/>
            <person name="Venkata Ramana C."/>
        </authorList>
    </citation>
    <scope>NUCLEOTIDE SEQUENCE [LARGE SCALE GENOMIC DNA]</scope>
    <source>
        <strain evidence="4 5">JC645</strain>
    </source>
</reference>
<name>A0A5M6D6J4_9BACT</name>
<dbReference type="Pfam" id="PF01408">
    <property type="entry name" value="GFO_IDH_MocA"/>
    <property type="match status" value="1"/>
</dbReference>
<dbReference type="Gene3D" id="3.40.50.720">
    <property type="entry name" value="NAD(P)-binding Rossmann-like Domain"/>
    <property type="match status" value="1"/>
</dbReference>
<dbReference type="InterPro" id="IPR036291">
    <property type="entry name" value="NAD(P)-bd_dom_sf"/>
</dbReference>
<dbReference type="InterPro" id="IPR000683">
    <property type="entry name" value="Gfo/Idh/MocA-like_OxRdtase_N"/>
</dbReference>
<evidence type="ECO:0000313" key="5">
    <source>
        <dbReference type="Proteomes" id="UP000324479"/>
    </source>
</evidence>
<dbReference type="SUPFAM" id="SSF51735">
    <property type="entry name" value="NAD(P)-binding Rossmann-fold domains"/>
    <property type="match status" value="1"/>
</dbReference>
<dbReference type="Proteomes" id="UP000324479">
    <property type="component" value="Unassembled WGS sequence"/>
</dbReference>
<dbReference type="Gene3D" id="3.30.360.10">
    <property type="entry name" value="Dihydrodipicolinate Reductase, domain 2"/>
    <property type="match status" value="1"/>
</dbReference>
<evidence type="ECO:0000313" key="4">
    <source>
        <dbReference type="EMBL" id="KAA5541439.1"/>
    </source>
</evidence>
<dbReference type="PROSITE" id="PS51318">
    <property type="entry name" value="TAT"/>
    <property type="match status" value="1"/>
</dbReference>
<dbReference type="Pfam" id="PF22725">
    <property type="entry name" value="GFO_IDH_MocA_C3"/>
    <property type="match status" value="1"/>
</dbReference>
<feature type="domain" description="Gfo/Idh/MocA-like oxidoreductase N-terminal" evidence="2">
    <location>
        <begin position="83"/>
        <end position="209"/>
    </location>
</feature>